<dbReference type="InterPro" id="IPR001841">
    <property type="entry name" value="Znf_RING"/>
</dbReference>
<dbReference type="GO" id="GO:0008270">
    <property type="term" value="F:zinc ion binding"/>
    <property type="evidence" value="ECO:0007669"/>
    <property type="project" value="UniProtKB-KW"/>
</dbReference>
<dbReference type="PANTHER" id="PTHR22996:SF0">
    <property type="entry name" value="RE60872P-RELATED"/>
    <property type="match status" value="1"/>
</dbReference>
<evidence type="ECO:0000259" key="1">
    <source>
        <dbReference type="PROSITE" id="PS50089"/>
    </source>
</evidence>
<dbReference type="InterPro" id="IPR013083">
    <property type="entry name" value="Znf_RING/FYVE/PHD"/>
</dbReference>
<dbReference type="AlphaFoldDB" id="A0A6C0JS44"/>
<feature type="domain" description="RING-type" evidence="1">
    <location>
        <begin position="107"/>
        <end position="146"/>
    </location>
</feature>
<dbReference type="PANTHER" id="PTHR22996">
    <property type="entry name" value="MAHOGUNIN"/>
    <property type="match status" value="1"/>
</dbReference>
<dbReference type="Gene3D" id="3.30.40.10">
    <property type="entry name" value="Zinc/RING finger domain, C3HC4 (zinc finger)"/>
    <property type="match status" value="1"/>
</dbReference>
<proteinExistence type="predicted"/>
<dbReference type="SUPFAM" id="SSF57850">
    <property type="entry name" value="RING/U-box"/>
    <property type="match status" value="1"/>
</dbReference>
<dbReference type="GO" id="GO:0061630">
    <property type="term" value="F:ubiquitin protein ligase activity"/>
    <property type="evidence" value="ECO:0007669"/>
    <property type="project" value="UniProtKB-EC"/>
</dbReference>
<dbReference type="Pfam" id="PF13920">
    <property type="entry name" value="zf-C3HC4_3"/>
    <property type="match status" value="1"/>
</dbReference>
<evidence type="ECO:0000313" key="2">
    <source>
        <dbReference type="EMBL" id="QHU06708.1"/>
    </source>
</evidence>
<sequence>MTDNEPEQKFKSDFLLKPLNCKTRSGLATWHADTDPVIHDLMNGYRIEPVTYTRVRRFDGKYQDCKVVKEDDNIILLPGDGTRYSVTRVTSNNRINDEKSEDNTTACVICQEYTKNHASIPCGHLVSCTRCTKKMEDQEERCPLCRVPYTQLLRIFQ</sequence>
<dbReference type="InterPro" id="IPR045194">
    <property type="entry name" value="MGRN1/RNF157-like"/>
</dbReference>
<protein>
    <recommendedName>
        <fullName evidence="1">RING-type domain-containing protein</fullName>
    </recommendedName>
</protein>
<reference evidence="2" key="1">
    <citation type="journal article" date="2020" name="Nature">
        <title>Giant virus diversity and host interactions through global metagenomics.</title>
        <authorList>
            <person name="Schulz F."/>
            <person name="Roux S."/>
            <person name="Paez-Espino D."/>
            <person name="Jungbluth S."/>
            <person name="Walsh D.A."/>
            <person name="Denef V.J."/>
            <person name="McMahon K.D."/>
            <person name="Konstantinidis K.T."/>
            <person name="Eloe-Fadrosh E.A."/>
            <person name="Kyrpides N.C."/>
            <person name="Woyke T."/>
        </authorList>
    </citation>
    <scope>NUCLEOTIDE SEQUENCE</scope>
    <source>
        <strain evidence="2">GVMAG-S-1038524-41</strain>
    </source>
</reference>
<dbReference type="EMBL" id="MN740667">
    <property type="protein sequence ID" value="QHU06708.1"/>
    <property type="molecule type" value="Genomic_DNA"/>
</dbReference>
<organism evidence="2">
    <name type="scientific">viral metagenome</name>
    <dbReference type="NCBI Taxonomy" id="1070528"/>
    <lineage>
        <taxon>unclassified sequences</taxon>
        <taxon>metagenomes</taxon>
        <taxon>organismal metagenomes</taxon>
    </lineage>
</organism>
<dbReference type="GO" id="GO:0016567">
    <property type="term" value="P:protein ubiquitination"/>
    <property type="evidence" value="ECO:0007669"/>
    <property type="project" value="TreeGrafter"/>
</dbReference>
<name>A0A6C0JS44_9ZZZZ</name>
<dbReference type="PROSITE" id="PS50089">
    <property type="entry name" value="ZF_RING_2"/>
    <property type="match status" value="1"/>
</dbReference>
<accession>A0A6C0JS44</accession>